<reference evidence="1 2" key="1">
    <citation type="journal article" date="2014" name="Nat. Commun.">
        <title>Molecular traces of alternative social organization in a termite genome.</title>
        <authorList>
            <person name="Terrapon N."/>
            <person name="Li C."/>
            <person name="Robertson H.M."/>
            <person name="Ji L."/>
            <person name="Meng X."/>
            <person name="Booth W."/>
            <person name="Chen Z."/>
            <person name="Childers C.P."/>
            <person name="Glastad K.M."/>
            <person name="Gokhale K."/>
            <person name="Gowin J."/>
            <person name="Gronenberg W."/>
            <person name="Hermansen R.A."/>
            <person name="Hu H."/>
            <person name="Hunt B.G."/>
            <person name="Huylmans A.K."/>
            <person name="Khalil S.M."/>
            <person name="Mitchell R.D."/>
            <person name="Munoz-Torres M.C."/>
            <person name="Mustard J.A."/>
            <person name="Pan H."/>
            <person name="Reese J.T."/>
            <person name="Scharf M.E."/>
            <person name="Sun F."/>
            <person name="Vogel H."/>
            <person name="Xiao J."/>
            <person name="Yang W."/>
            <person name="Yang Z."/>
            <person name="Yang Z."/>
            <person name="Zhou J."/>
            <person name="Zhu J."/>
            <person name="Brent C.S."/>
            <person name="Elsik C.G."/>
            <person name="Goodisman M.A."/>
            <person name="Liberles D.A."/>
            <person name="Roe R.M."/>
            <person name="Vargo E.L."/>
            <person name="Vilcinskas A."/>
            <person name="Wang J."/>
            <person name="Bornberg-Bauer E."/>
            <person name="Korb J."/>
            <person name="Zhang G."/>
            <person name="Liebig J."/>
        </authorList>
    </citation>
    <scope>NUCLEOTIDE SEQUENCE [LARGE SCALE GENOMIC DNA]</scope>
    <source>
        <tissue evidence="1">Whole organism</tissue>
    </source>
</reference>
<dbReference type="AlphaFoldDB" id="A0A067QQZ1"/>
<evidence type="ECO:0000313" key="1">
    <source>
        <dbReference type="EMBL" id="KDR11821.1"/>
    </source>
</evidence>
<dbReference type="EMBL" id="KK853069">
    <property type="protein sequence ID" value="KDR11821.1"/>
    <property type="molecule type" value="Genomic_DNA"/>
</dbReference>
<gene>
    <name evidence="1" type="ORF">L798_14245</name>
</gene>
<accession>A0A067QQZ1</accession>
<proteinExistence type="predicted"/>
<dbReference type="Proteomes" id="UP000027135">
    <property type="component" value="Unassembled WGS sequence"/>
</dbReference>
<sequence>MRVVSTVGLGCLGTRSGRRRRRSRAVSLRRDGPARLVTHVEGVWRLRRVVSFDWNWRDKKCVQNFSEKSCEYYNPDTTLQQSFGLPRARARCAVDFKLIQMSRISACGTG</sequence>
<organism evidence="1 2">
    <name type="scientific">Zootermopsis nevadensis</name>
    <name type="common">Dampwood termite</name>
    <dbReference type="NCBI Taxonomy" id="136037"/>
    <lineage>
        <taxon>Eukaryota</taxon>
        <taxon>Metazoa</taxon>
        <taxon>Ecdysozoa</taxon>
        <taxon>Arthropoda</taxon>
        <taxon>Hexapoda</taxon>
        <taxon>Insecta</taxon>
        <taxon>Pterygota</taxon>
        <taxon>Neoptera</taxon>
        <taxon>Polyneoptera</taxon>
        <taxon>Dictyoptera</taxon>
        <taxon>Blattodea</taxon>
        <taxon>Blattoidea</taxon>
        <taxon>Termitoidae</taxon>
        <taxon>Termopsidae</taxon>
        <taxon>Zootermopsis</taxon>
    </lineage>
</organism>
<keyword evidence="2" id="KW-1185">Reference proteome</keyword>
<dbReference type="InParanoid" id="A0A067QQZ1"/>
<protein>
    <submittedName>
        <fullName evidence="1">Uncharacterized protein</fullName>
    </submittedName>
</protein>
<name>A0A067QQZ1_ZOONE</name>
<evidence type="ECO:0000313" key="2">
    <source>
        <dbReference type="Proteomes" id="UP000027135"/>
    </source>
</evidence>